<dbReference type="Proteomes" id="UP000500961">
    <property type="component" value="Chromosome"/>
</dbReference>
<dbReference type="AlphaFoldDB" id="A0A7D3XL38"/>
<name>A0A7D3XL38_9BACT</name>
<protein>
    <submittedName>
        <fullName evidence="5">Glycosyltransferase family 4 protein</fullName>
    </submittedName>
</protein>
<dbReference type="CDD" id="cd03794">
    <property type="entry name" value="GT4_WbuB-like"/>
    <property type="match status" value="1"/>
</dbReference>
<dbReference type="Pfam" id="PF13439">
    <property type="entry name" value="Glyco_transf_4"/>
    <property type="match status" value="1"/>
</dbReference>
<dbReference type="KEGG" id="ttz:FHG85_07310"/>
<proteinExistence type="predicted"/>
<feature type="domain" description="Glycosyl transferase family 1" evidence="3">
    <location>
        <begin position="207"/>
        <end position="373"/>
    </location>
</feature>
<dbReference type="Pfam" id="PF00534">
    <property type="entry name" value="Glycos_transf_1"/>
    <property type="match status" value="1"/>
</dbReference>
<evidence type="ECO:0000256" key="2">
    <source>
        <dbReference type="ARBA" id="ARBA00022679"/>
    </source>
</evidence>
<dbReference type="SUPFAM" id="SSF53756">
    <property type="entry name" value="UDP-Glycosyltransferase/glycogen phosphorylase"/>
    <property type="match status" value="1"/>
</dbReference>
<organism evidence="5 6">
    <name type="scientific">Tenuifilum thalassicum</name>
    <dbReference type="NCBI Taxonomy" id="2590900"/>
    <lineage>
        <taxon>Bacteria</taxon>
        <taxon>Pseudomonadati</taxon>
        <taxon>Bacteroidota</taxon>
        <taxon>Bacteroidia</taxon>
        <taxon>Bacteroidales</taxon>
        <taxon>Tenuifilaceae</taxon>
        <taxon>Tenuifilum</taxon>
    </lineage>
</organism>
<accession>A0A7D3XL38</accession>
<reference evidence="5 6" key="1">
    <citation type="submission" date="2019-07" db="EMBL/GenBank/DDBJ databases">
        <title>Thalassofilum flectens gen. nov., sp. nov., a novel moderate thermophilic anaerobe from a shallow sea hot spring in Kunashir Island (Russia), representing a new family in the order Bacteroidales, and proposal of Thalassofilacea fam. nov.</title>
        <authorList>
            <person name="Kochetkova T.V."/>
            <person name="Podosokorskaya O.A."/>
            <person name="Novikov A."/>
            <person name="Elcheninov A.G."/>
            <person name="Toshchakov S.V."/>
            <person name="Kublanov I.V."/>
        </authorList>
    </citation>
    <scope>NUCLEOTIDE SEQUENCE [LARGE SCALE GENOMIC DNA]</scope>
    <source>
        <strain evidence="5 6">38-H</strain>
    </source>
</reference>
<dbReference type="PANTHER" id="PTHR12526:SF629">
    <property type="entry name" value="TEICHURONIC ACID BIOSYNTHESIS GLYCOSYLTRANSFERASE TUAH-RELATED"/>
    <property type="match status" value="1"/>
</dbReference>
<dbReference type="RefSeq" id="WP_173074463.1">
    <property type="nucleotide sequence ID" value="NZ_CP041345.1"/>
</dbReference>
<keyword evidence="2 5" id="KW-0808">Transferase</keyword>
<sequence length="394" mass="45595">MNILMLLDNEFPPDVRVESEANSLIKQGHSVTILSYNFSNKPLTEEYKGIQIVRFNINKQVAKKALGFIMQLPFYKLIWRFQINKLLKVQQFDAIHIHDLPLCINARYIKEKFSLKVVADLHENYPHLITAQPFMNSLFATLFLSKKKWFQKEKEWLMNVTEIVCVANEMKERIDLLLDHKKSIHVVPNTINFETYLSIQKPIPELKNKYANNFVVMYIGGFNALRGLKYLIQAASLLKDKISNLKVILVGDGNSMNNLTKLANDLNLSNYIIFEGWQPSNKVKAYIDIADVCVIPHVKSTQADNSSPNKLFQYMYSKKPVISSNCKSIEKIIIQEDCGLIFENKNYQDLANKILKLYEEPKLKKQLGENGYEAVINKYNWDTTVNELLNIYSN</sequence>
<feature type="domain" description="Glycosyltransferase subfamily 4-like N-terminal" evidence="4">
    <location>
        <begin position="17"/>
        <end position="193"/>
    </location>
</feature>
<dbReference type="Gene3D" id="3.40.50.2000">
    <property type="entry name" value="Glycogen Phosphorylase B"/>
    <property type="match status" value="2"/>
</dbReference>
<dbReference type="PANTHER" id="PTHR12526">
    <property type="entry name" value="GLYCOSYLTRANSFERASE"/>
    <property type="match status" value="1"/>
</dbReference>
<evidence type="ECO:0000313" key="5">
    <source>
        <dbReference type="EMBL" id="QKG80075.1"/>
    </source>
</evidence>
<gene>
    <name evidence="5" type="ORF">FHG85_07310</name>
</gene>
<dbReference type="InterPro" id="IPR028098">
    <property type="entry name" value="Glyco_trans_4-like_N"/>
</dbReference>
<keyword evidence="1" id="KW-0328">Glycosyltransferase</keyword>
<evidence type="ECO:0000256" key="1">
    <source>
        <dbReference type="ARBA" id="ARBA00022676"/>
    </source>
</evidence>
<keyword evidence="6" id="KW-1185">Reference proteome</keyword>
<dbReference type="InterPro" id="IPR001296">
    <property type="entry name" value="Glyco_trans_1"/>
</dbReference>
<dbReference type="EMBL" id="CP041345">
    <property type="protein sequence ID" value="QKG80075.1"/>
    <property type="molecule type" value="Genomic_DNA"/>
</dbReference>
<dbReference type="GO" id="GO:0016757">
    <property type="term" value="F:glycosyltransferase activity"/>
    <property type="evidence" value="ECO:0007669"/>
    <property type="project" value="UniProtKB-KW"/>
</dbReference>
<evidence type="ECO:0000259" key="4">
    <source>
        <dbReference type="Pfam" id="PF13439"/>
    </source>
</evidence>
<evidence type="ECO:0000259" key="3">
    <source>
        <dbReference type="Pfam" id="PF00534"/>
    </source>
</evidence>
<evidence type="ECO:0000313" key="6">
    <source>
        <dbReference type="Proteomes" id="UP000500961"/>
    </source>
</evidence>